<proteinExistence type="predicted"/>
<accession>A0ABD2B9M8</accession>
<gene>
    <name evidence="1" type="ORF">V1478_005680</name>
</gene>
<keyword evidence="2" id="KW-1185">Reference proteome</keyword>
<organism evidence="1 2">
    <name type="scientific">Vespula squamosa</name>
    <name type="common">Southern yellow jacket</name>
    <name type="synonym">Wasp</name>
    <dbReference type="NCBI Taxonomy" id="30214"/>
    <lineage>
        <taxon>Eukaryota</taxon>
        <taxon>Metazoa</taxon>
        <taxon>Ecdysozoa</taxon>
        <taxon>Arthropoda</taxon>
        <taxon>Hexapoda</taxon>
        <taxon>Insecta</taxon>
        <taxon>Pterygota</taxon>
        <taxon>Neoptera</taxon>
        <taxon>Endopterygota</taxon>
        <taxon>Hymenoptera</taxon>
        <taxon>Apocrita</taxon>
        <taxon>Aculeata</taxon>
        <taxon>Vespoidea</taxon>
        <taxon>Vespidae</taxon>
        <taxon>Vespinae</taxon>
        <taxon>Vespula</taxon>
    </lineage>
</organism>
<sequence>MCYKTRAAVIVNEQQKPDLYSIYSSQTSRISLVQNSGWPTKLITKRTSLVDTIRQNKKELPKLVKSKKDHMPHFSIILYKTENCTLTIYKSKSNKNALLLNLKHKSVKIKKDDKLLPEIVVFCNNIKFNVDMTDQMVRKYTVKAGSRRWQILPEYMDIIQRNNIFQDKTSYFNKLKNLQVTTKNVTRQSSVKAEKISSFYL</sequence>
<dbReference type="AlphaFoldDB" id="A0ABD2B9M8"/>
<reference evidence="1 2" key="1">
    <citation type="journal article" date="2024" name="Ann. Entomol. Soc. Am.">
        <title>Genomic analyses of the southern and eastern yellowjacket wasps (Hymenoptera: Vespidae) reveal evolutionary signatures of social life.</title>
        <authorList>
            <person name="Catto M.A."/>
            <person name="Caine P.B."/>
            <person name="Orr S.E."/>
            <person name="Hunt B.G."/>
            <person name="Goodisman M.A.D."/>
        </authorList>
    </citation>
    <scope>NUCLEOTIDE SEQUENCE [LARGE SCALE GENOMIC DNA]</scope>
    <source>
        <strain evidence="1">233</strain>
        <tissue evidence="1">Head and thorax</tissue>
    </source>
</reference>
<evidence type="ECO:0000313" key="1">
    <source>
        <dbReference type="EMBL" id="KAL2729390.1"/>
    </source>
</evidence>
<evidence type="ECO:0000313" key="2">
    <source>
        <dbReference type="Proteomes" id="UP001607302"/>
    </source>
</evidence>
<dbReference type="Proteomes" id="UP001607302">
    <property type="component" value="Unassembled WGS sequence"/>
</dbReference>
<dbReference type="EMBL" id="JAUDFV010000130">
    <property type="protein sequence ID" value="KAL2729390.1"/>
    <property type="molecule type" value="Genomic_DNA"/>
</dbReference>
<comment type="caution">
    <text evidence="1">The sequence shown here is derived from an EMBL/GenBank/DDBJ whole genome shotgun (WGS) entry which is preliminary data.</text>
</comment>
<protein>
    <submittedName>
        <fullName evidence="1">PiggyBac transposable element-derived protein 4-like</fullName>
    </submittedName>
</protein>
<name>A0ABD2B9M8_VESSQ</name>